<feature type="domain" description="HTH marR-type" evidence="1">
    <location>
        <begin position="8"/>
        <end position="140"/>
    </location>
</feature>
<accession>E6PXW5</accession>
<proteinExistence type="predicted"/>
<dbReference type="GO" id="GO:0003700">
    <property type="term" value="F:DNA-binding transcription factor activity"/>
    <property type="evidence" value="ECO:0007669"/>
    <property type="project" value="InterPro"/>
</dbReference>
<evidence type="ECO:0000313" key="2">
    <source>
        <dbReference type="EMBL" id="CBH99774.1"/>
    </source>
</evidence>
<dbReference type="PANTHER" id="PTHR33164:SF106">
    <property type="entry name" value="TRANSCRIPTIONAL REGULATORY PROTEIN"/>
    <property type="match status" value="1"/>
</dbReference>
<dbReference type="PROSITE" id="PS50995">
    <property type="entry name" value="HTH_MARR_2"/>
    <property type="match status" value="1"/>
</dbReference>
<dbReference type="InterPro" id="IPR039422">
    <property type="entry name" value="MarR/SlyA-like"/>
</dbReference>
<dbReference type="PANTHER" id="PTHR33164">
    <property type="entry name" value="TRANSCRIPTIONAL REGULATOR, MARR FAMILY"/>
    <property type="match status" value="1"/>
</dbReference>
<dbReference type="GO" id="GO:0006950">
    <property type="term" value="P:response to stress"/>
    <property type="evidence" value="ECO:0007669"/>
    <property type="project" value="TreeGrafter"/>
</dbReference>
<dbReference type="Gene3D" id="1.10.10.10">
    <property type="entry name" value="Winged helix-like DNA-binding domain superfamily/Winged helix DNA-binding domain"/>
    <property type="match status" value="1"/>
</dbReference>
<dbReference type="InterPro" id="IPR000835">
    <property type="entry name" value="HTH_MarR-typ"/>
</dbReference>
<dbReference type="AlphaFoldDB" id="E6PXW5"/>
<dbReference type="SUPFAM" id="SSF46785">
    <property type="entry name" value="Winged helix' DNA-binding domain"/>
    <property type="match status" value="1"/>
</dbReference>
<dbReference type="Pfam" id="PF01047">
    <property type="entry name" value="MarR"/>
    <property type="match status" value="1"/>
</dbReference>
<dbReference type="EMBL" id="CABN01000050">
    <property type="protein sequence ID" value="CBH99774.1"/>
    <property type="molecule type" value="Genomic_DNA"/>
</dbReference>
<organism evidence="2">
    <name type="scientific">mine drainage metagenome</name>
    <dbReference type="NCBI Taxonomy" id="410659"/>
    <lineage>
        <taxon>unclassified sequences</taxon>
        <taxon>metagenomes</taxon>
        <taxon>ecological metagenomes</taxon>
    </lineage>
</organism>
<dbReference type="InterPro" id="IPR036390">
    <property type="entry name" value="WH_DNA-bd_sf"/>
</dbReference>
<dbReference type="SMART" id="SM00347">
    <property type="entry name" value="HTH_MARR"/>
    <property type="match status" value="1"/>
</dbReference>
<evidence type="ECO:0000259" key="1">
    <source>
        <dbReference type="PROSITE" id="PS50995"/>
    </source>
</evidence>
<reference evidence="2" key="1">
    <citation type="submission" date="2009-10" db="EMBL/GenBank/DDBJ databases">
        <title>Diversity of trophic interactions inside an arsenic-rich microbial ecosystem.</title>
        <authorList>
            <person name="Bertin P.N."/>
            <person name="Heinrich-Salmeron A."/>
            <person name="Pelletier E."/>
            <person name="Goulhen-Chollet F."/>
            <person name="Arsene-Ploetze F."/>
            <person name="Gallien S."/>
            <person name="Calteau A."/>
            <person name="Vallenet D."/>
            <person name="Casiot C."/>
            <person name="Chane-Woon-Ming B."/>
            <person name="Giloteaux L."/>
            <person name="Barakat M."/>
            <person name="Bonnefoy V."/>
            <person name="Bruneel O."/>
            <person name="Chandler M."/>
            <person name="Cleiss J."/>
            <person name="Duran R."/>
            <person name="Elbaz-Poulichet F."/>
            <person name="Fonknechten N."/>
            <person name="Lauga B."/>
            <person name="Mornico D."/>
            <person name="Ortet P."/>
            <person name="Schaeffer C."/>
            <person name="Siguier P."/>
            <person name="Alexander Thil Smith A."/>
            <person name="Van Dorsselaer A."/>
            <person name="Weissenbach J."/>
            <person name="Medigue C."/>
            <person name="Le Paslier D."/>
        </authorList>
    </citation>
    <scope>NUCLEOTIDE SEQUENCE</scope>
</reference>
<protein>
    <recommendedName>
        <fullName evidence="1">HTH marR-type domain-containing protein</fullName>
    </recommendedName>
</protein>
<comment type="caution">
    <text evidence="2">The sequence shown here is derived from an EMBL/GenBank/DDBJ whole genome shotgun (WGS) entry which is preliminary data.</text>
</comment>
<gene>
    <name evidence="2" type="ORF">CARN3_0725</name>
</gene>
<sequence length="168" mass="18159">MGRKGQLADEIVGQLARRHSTAVVLFHHAVSERLGLGPADHKCLDLLRERGPMAGSDLAAITGLTSGAITGVVSRLERAGYLGREADPHDGRKQILRLAMERSPIHDVIGPLRRDVAESLEDFDVDQLTAIATFLARSTELIYRHAALLRAQKLSTSPGMAGEGGHKR</sequence>
<name>E6PXW5_9ZZZZ</name>
<dbReference type="InterPro" id="IPR036388">
    <property type="entry name" value="WH-like_DNA-bd_sf"/>
</dbReference>